<name>A0A3P3TA80_9BACL</name>
<dbReference type="Proteomes" id="UP000267017">
    <property type="component" value="Unassembled WGS sequence"/>
</dbReference>
<reference evidence="1 2" key="1">
    <citation type="submission" date="2018-11" db="EMBL/GenBank/DDBJ databases">
        <title>Genome sequencing of Paenibacillus sp. KCOM 3021 (= ChDC PVNT-B20).</title>
        <authorList>
            <person name="Kook J.-K."/>
            <person name="Park S.-N."/>
            <person name="Lim Y.K."/>
        </authorList>
    </citation>
    <scope>NUCLEOTIDE SEQUENCE [LARGE SCALE GENOMIC DNA]</scope>
    <source>
        <strain evidence="1 2">KCOM 3021</strain>
    </source>
</reference>
<comment type="caution">
    <text evidence="1">The sequence shown here is derived from an EMBL/GenBank/DDBJ whole genome shotgun (WGS) entry which is preliminary data.</text>
</comment>
<dbReference type="RefSeq" id="WP_128636039.1">
    <property type="nucleotide sequence ID" value="NZ_RRCN01000002.1"/>
</dbReference>
<protein>
    <submittedName>
        <fullName evidence="1">Uncharacterized protein</fullName>
    </submittedName>
</protein>
<dbReference type="AlphaFoldDB" id="A0A3P3TA80"/>
<gene>
    <name evidence="1" type="ORF">EHV15_35845</name>
</gene>
<organism evidence="1 2">
    <name type="scientific">Paenibacillus oralis</name>
    <dbReference type="NCBI Taxonomy" id="2490856"/>
    <lineage>
        <taxon>Bacteria</taxon>
        <taxon>Bacillati</taxon>
        <taxon>Bacillota</taxon>
        <taxon>Bacilli</taxon>
        <taxon>Bacillales</taxon>
        <taxon>Paenibacillaceae</taxon>
        <taxon>Paenibacillus</taxon>
    </lineage>
</organism>
<dbReference type="EMBL" id="RRCN01000002">
    <property type="protein sequence ID" value="RRJ54946.1"/>
    <property type="molecule type" value="Genomic_DNA"/>
</dbReference>
<evidence type="ECO:0000313" key="2">
    <source>
        <dbReference type="Proteomes" id="UP000267017"/>
    </source>
</evidence>
<sequence>MLGVTISYHQLEQFLIKELHVEWVHKPFLDHLHLKAYLDKAHRQGEIELFGESYSPSDIEELSKEKEGRIFEFKFSPGPCEGYMLLLKMESGQIFYIKTFDRNTFELFLSWVNQLEACYRDKPRRRIYEPIPVGSIVYVVDNNPAGTQIIPHRVELREPTEESSYPLCLKDVNPVTHGVHYLEDGWERWPHVFFRIEDAISYLEGEEKLSVNVKS</sequence>
<accession>A0A3P3TA80</accession>
<proteinExistence type="predicted"/>
<evidence type="ECO:0000313" key="1">
    <source>
        <dbReference type="EMBL" id="RRJ54946.1"/>
    </source>
</evidence>
<dbReference type="OrthoDB" id="2680667at2"/>
<keyword evidence="2" id="KW-1185">Reference proteome</keyword>